<dbReference type="InterPro" id="IPR017439">
    <property type="entry name" value="Amidohydrolase"/>
</dbReference>
<dbReference type="CDD" id="cd05673">
    <property type="entry name" value="M20_Acy1L2_AbgB"/>
    <property type="match status" value="1"/>
</dbReference>
<organism evidence="2 3">
    <name type="scientific">Pseudoroseomonas cervicalis ATCC 49957</name>
    <dbReference type="NCBI Taxonomy" id="525371"/>
    <lineage>
        <taxon>Bacteria</taxon>
        <taxon>Pseudomonadati</taxon>
        <taxon>Pseudomonadota</taxon>
        <taxon>Alphaproteobacteria</taxon>
        <taxon>Acetobacterales</taxon>
        <taxon>Roseomonadaceae</taxon>
        <taxon>Roseomonas</taxon>
    </lineage>
</organism>
<keyword evidence="1 2" id="KW-0378">Hydrolase</keyword>
<dbReference type="Gene3D" id="3.40.630.10">
    <property type="entry name" value="Zn peptidases"/>
    <property type="match status" value="2"/>
</dbReference>
<dbReference type="PANTHER" id="PTHR30575:SF0">
    <property type="entry name" value="XAA-ARG DIPEPTIDASE"/>
    <property type="match status" value="1"/>
</dbReference>
<dbReference type="SUPFAM" id="SSF55031">
    <property type="entry name" value="Bacterial exopeptidase dimerisation domain"/>
    <property type="match status" value="1"/>
</dbReference>
<accession>D5RS73</accession>
<dbReference type="InterPro" id="IPR052030">
    <property type="entry name" value="Peptidase_M20/M20A_hydrolases"/>
</dbReference>
<dbReference type="Gene3D" id="3.30.70.360">
    <property type="match status" value="1"/>
</dbReference>
<dbReference type="EMBL" id="ADVL01000731">
    <property type="protein sequence ID" value="EFH09839.1"/>
    <property type="molecule type" value="Genomic_DNA"/>
</dbReference>
<dbReference type="AlphaFoldDB" id="D5RS73"/>
<name>D5RS73_9PROT</name>
<dbReference type="SUPFAM" id="SSF53187">
    <property type="entry name" value="Zn-dependent exopeptidases"/>
    <property type="match status" value="1"/>
</dbReference>
<evidence type="ECO:0000313" key="2">
    <source>
        <dbReference type="EMBL" id="EFH09839.1"/>
    </source>
</evidence>
<dbReference type="Proteomes" id="UP000005324">
    <property type="component" value="Unassembled WGS sequence"/>
</dbReference>
<dbReference type="InterPro" id="IPR017145">
    <property type="entry name" value="Aminobenzoyl-glu_utiliz_pB"/>
</dbReference>
<evidence type="ECO:0000313" key="3">
    <source>
        <dbReference type="Proteomes" id="UP000005324"/>
    </source>
</evidence>
<dbReference type="GO" id="GO:0016805">
    <property type="term" value="F:dipeptidase activity"/>
    <property type="evidence" value="ECO:0007669"/>
    <property type="project" value="TreeGrafter"/>
</dbReference>
<dbReference type="InterPro" id="IPR002933">
    <property type="entry name" value="Peptidase_M20"/>
</dbReference>
<dbReference type="InterPro" id="IPR036264">
    <property type="entry name" value="Bact_exopeptidase_dim_dom"/>
</dbReference>
<reference evidence="2 3" key="1">
    <citation type="submission" date="2010-04" db="EMBL/GenBank/DDBJ databases">
        <authorList>
            <person name="Qin X."/>
            <person name="Bachman B."/>
            <person name="Battles P."/>
            <person name="Bell A."/>
            <person name="Bess C."/>
            <person name="Bickham C."/>
            <person name="Chaboub L."/>
            <person name="Chen D."/>
            <person name="Coyle M."/>
            <person name="Deiros D.R."/>
            <person name="Dinh H."/>
            <person name="Forbes L."/>
            <person name="Fowler G."/>
            <person name="Francisco L."/>
            <person name="Fu Q."/>
            <person name="Gubbala S."/>
            <person name="Hale W."/>
            <person name="Han Y."/>
            <person name="Hemphill L."/>
            <person name="Highlander S.K."/>
            <person name="Hirani K."/>
            <person name="Hogues M."/>
            <person name="Jackson L."/>
            <person name="Jakkamsetti A."/>
            <person name="Javaid M."/>
            <person name="Jiang H."/>
            <person name="Korchina V."/>
            <person name="Kovar C."/>
            <person name="Lara F."/>
            <person name="Lee S."/>
            <person name="Mata R."/>
            <person name="Mathew T."/>
            <person name="Moen C."/>
            <person name="Morales K."/>
            <person name="Munidasa M."/>
            <person name="Nazareth L."/>
            <person name="Ngo R."/>
            <person name="Nguyen L."/>
            <person name="Okwuonu G."/>
            <person name="Ongeri F."/>
            <person name="Patil S."/>
            <person name="Petrosino J."/>
            <person name="Pham C."/>
            <person name="Pham P."/>
            <person name="Pu L.-L."/>
            <person name="Puazo M."/>
            <person name="Raj R."/>
            <person name="Reid J."/>
            <person name="Rouhana J."/>
            <person name="Saada N."/>
            <person name="Shang Y."/>
            <person name="Simmons D."/>
            <person name="Thornton R."/>
            <person name="Warren J."/>
            <person name="Weissenberger G."/>
            <person name="Zhang J."/>
            <person name="Zhang L."/>
            <person name="Zhou C."/>
            <person name="Zhu D."/>
            <person name="Muzny D."/>
            <person name="Worley K."/>
            <person name="Gibbs R."/>
        </authorList>
    </citation>
    <scope>NUCLEOTIDE SEQUENCE [LARGE SCALE GENOMIC DNA]</scope>
    <source>
        <strain evidence="2 3">ATCC 49957</strain>
    </source>
</reference>
<comment type="caution">
    <text evidence="2">The sequence shown here is derived from an EMBL/GenBank/DDBJ whole genome shotgun (WGS) entry which is preliminary data.</text>
</comment>
<dbReference type="PANTHER" id="PTHR30575">
    <property type="entry name" value="PEPTIDASE M20"/>
    <property type="match status" value="1"/>
</dbReference>
<dbReference type="NCBIfam" id="TIGR01891">
    <property type="entry name" value="amidohydrolases"/>
    <property type="match status" value="1"/>
</dbReference>
<dbReference type="GO" id="GO:0071713">
    <property type="term" value="F:para-aminobenzoyl-glutamate hydrolase activity"/>
    <property type="evidence" value="ECO:0007669"/>
    <property type="project" value="TreeGrafter"/>
</dbReference>
<dbReference type="PIRSF" id="PIRSF037227">
    <property type="entry name" value="Aminobenzoyl-glu_utiliz_pB"/>
    <property type="match status" value="1"/>
</dbReference>
<dbReference type="FunFam" id="3.30.70.360:FF:000004">
    <property type="entry name" value="Peptidase M20 domain-containing protein 2"/>
    <property type="match status" value="1"/>
</dbReference>
<keyword evidence="3" id="KW-1185">Reference proteome</keyword>
<evidence type="ECO:0000256" key="1">
    <source>
        <dbReference type="ARBA" id="ARBA00022801"/>
    </source>
</evidence>
<protein>
    <submittedName>
        <fullName evidence="2">Amidohydrolase</fullName>
    </submittedName>
</protein>
<proteinExistence type="predicted"/>
<sequence length="477" mass="50665">MTTMQNTDSIWRHVEAKRPRFSELSDQVWGTPELNYAEHRSAAAHAEALREEGFRVTQGIAGIPTAVMGEAGEDGPVIAILGEYDALPGLSQEAGVAEHRPIEAGGHGHGCGHNLLGAASLLAATAVKDWLAEQGIKGRVRYYGCPAEEGGSAKGFMVRDGVFDDVDIAICWHPAAFSGVNKPRSLACMEVDFSFTGRSSHAAAAPHLGRSALDAVELMNVGVNYMREHMPSHARIHYALQDAGGIAPNVVQGKARVRYLVRSLTMAEVLALLERVKKIADGAALMTETSVVHRVLSADAELVANPPLEQAMEENFLRLGPPEFDEADKEFARQIQATLTPDEIEAAYRRAGLDPVPGEVLAERLVPLSAPEPAGIGSTDVGTVSWAVPTVQARGVTYAIGTPGHSWQLVAQGKAPAAHKGLEHVAKVMAGTAVEVLTRPDLLAQAKADHAARTAAMPDVFPIPKDVPPPLDMAGHA</sequence>
<dbReference type="HOGENOM" id="CLU_031812_0_1_5"/>
<gene>
    <name evidence="2" type="primary">abgB</name>
    <name evidence="2" type="ORF">HMPREF0731_3935</name>
</gene>
<dbReference type="Pfam" id="PF01546">
    <property type="entry name" value="Peptidase_M20"/>
    <property type="match status" value="1"/>
</dbReference>
<dbReference type="GO" id="GO:0046657">
    <property type="term" value="P:folic acid catabolic process"/>
    <property type="evidence" value="ECO:0007669"/>
    <property type="project" value="TreeGrafter"/>
</dbReference>
<dbReference type="GO" id="GO:0005737">
    <property type="term" value="C:cytoplasm"/>
    <property type="evidence" value="ECO:0007669"/>
    <property type="project" value="TreeGrafter"/>
</dbReference>